<protein>
    <submittedName>
        <fullName evidence="1">Uncharacterized protein</fullName>
    </submittedName>
</protein>
<organism evidence="1 2">
    <name type="scientific">Clytia hemisphaerica</name>
    <dbReference type="NCBI Taxonomy" id="252671"/>
    <lineage>
        <taxon>Eukaryota</taxon>
        <taxon>Metazoa</taxon>
        <taxon>Cnidaria</taxon>
        <taxon>Hydrozoa</taxon>
        <taxon>Hydroidolina</taxon>
        <taxon>Leptothecata</taxon>
        <taxon>Obeliida</taxon>
        <taxon>Clytiidae</taxon>
        <taxon>Clytia</taxon>
    </lineage>
</organism>
<proteinExistence type="predicted"/>
<reference evidence="1" key="1">
    <citation type="submission" date="2021-01" db="UniProtKB">
        <authorList>
            <consortium name="EnsemblMetazoa"/>
        </authorList>
    </citation>
    <scope>IDENTIFICATION</scope>
</reference>
<evidence type="ECO:0000313" key="1">
    <source>
        <dbReference type="EnsemblMetazoa" id="CLYHEMP020291.1"/>
    </source>
</evidence>
<sequence>MTLDGGLTKRNFDITSSTTTKTTHRLSSDDMNKKRKAQKSVRFADDHGYLLVKNFNLPSRQCSPKDSVQTPARKLSKVTNFTECQKENNNFVYLESVATTKAAVFGTIVVQDKTIDTDLLRVIYSWDSRTRRTSEPFLVVPGKSGRLLFKVPVPRLKTKTVDETRTLLVNFYITYKGKRLNMVNDGKDFVVTWSNRQ</sequence>
<keyword evidence="2" id="KW-1185">Reference proteome</keyword>
<evidence type="ECO:0000313" key="2">
    <source>
        <dbReference type="Proteomes" id="UP000594262"/>
    </source>
</evidence>
<dbReference type="AlphaFoldDB" id="A0A7M5XBP7"/>
<name>A0A7M5XBP7_9CNID</name>
<accession>A0A7M5XBP7</accession>
<dbReference type="EnsemblMetazoa" id="CLYHEMT020291.1">
    <property type="protein sequence ID" value="CLYHEMP020291.1"/>
    <property type="gene ID" value="CLYHEMG020291"/>
</dbReference>
<dbReference type="Proteomes" id="UP000594262">
    <property type="component" value="Unplaced"/>
</dbReference>